<keyword evidence="11" id="KW-1133">Transmembrane helix</keyword>
<reference evidence="13 14" key="1">
    <citation type="submission" date="2022-01" db="EMBL/GenBank/DDBJ databases">
        <title>A chromosomal length assembly of Cordylochernes scorpioides.</title>
        <authorList>
            <person name="Zeh D."/>
            <person name="Zeh J."/>
        </authorList>
    </citation>
    <scope>NUCLEOTIDE SEQUENCE [LARGE SCALE GENOMIC DNA]</scope>
    <source>
        <strain evidence="13">IN4F17</strain>
        <tissue evidence="13">Whole Body</tissue>
    </source>
</reference>
<evidence type="ECO:0000259" key="12">
    <source>
        <dbReference type="Pfam" id="PF20510"/>
    </source>
</evidence>
<evidence type="ECO:0000256" key="8">
    <source>
        <dbReference type="ARBA" id="ARBA00030235"/>
    </source>
</evidence>
<name>A0ABY6JXR6_9ARAC</name>
<dbReference type="PANTHER" id="PTHR11056">
    <property type="entry name" value="HOMOGENTISATE 1,2-DIOXYGENASE"/>
    <property type="match status" value="1"/>
</dbReference>
<dbReference type="InterPro" id="IPR005708">
    <property type="entry name" value="Homogentis_dOase"/>
</dbReference>
<keyword evidence="11" id="KW-0472">Membrane</keyword>
<keyword evidence="6" id="KW-0560">Oxidoreductase</keyword>
<evidence type="ECO:0000256" key="9">
    <source>
        <dbReference type="ARBA" id="ARBA00030437"/>
    </source>
</evidence>
<sequence>MTTPNEVKEVIKNLGNHKAPGHDNITPQMTKNLPIKWIVFLAGIFNAALHLCYFPKTWKHAIIITIPKKSPVKSPEDLRPISLLSTIGFHRHVKAKTSLQDDDVPIDDMTTKPLFTPQEKERKVHVIQAMIIMYLQGFGNEFCSEDPRCPGALPEGQNNPQRCPYKLYAHQLSGTAFTAPRTSNRRTLLKMSPEKSPDGLERAILQLEE</sequence>
<keyword evidence="7" id="KW-0408">Iron</keyword>
<evidence type="ECO:0000256" key="4">
    <source>
        <dbReference type="ARBA" id="ARBA00022723"/>
    </source>
</evidence>
<dbReference type="Pfam" id="PF20510">
    <property type="entry name" value="HgmA_N"/>
    <property type="match status" value="1"/>
</dbReference>
<dbReference type="EMBL" id="CP092863">
    <property type="protein sequence ID" value="UYV61030.1"/>
    <property type="molecule type" value="Genomic_DNA"/>
</dbReference>
<evidence type="ECO:0000256" key="7">
    <source>
        <dbReference type="ARBA" id="ARBA00023004"/>
    </source>
</evidence>
<feature type="domain" description="Homogentisate 1,2-dioxygenase N-terminal" evidence="12">
    <location>
        <begin position="133"/>
        <end position="189"/>
    </location>
</feature>
<accession>A0ABY6JXR6</accession>
<dbReference type="EC" id="1.13.11.5" evidence="2"/>
<gene>
    <name evidence="13" type="ORF">LAZ67_1003184</name>
</gene>
<evidence type="ECO:0000313" key="13">
    <source>
        <dbReference type="EMBL" id="UYV61030.1"/>
    </source>
</evidence>
<evidence type="ECO:0000256" key="11">
    <source>
        <dbReference type="SAM" id="Phobius"/>
    </source>
</evidence>
<keyword evidence="4" id="KW-0479">Metal-binding</keyword>
<keyword evidence="5" id="KW-0223">Dioxygenase</keyword>
<dbReference type="InterPro" id="IPR046452">
    <property type="entry name" value="HgmA_N"/>
</dbReference>
<feature type="transmembrane region" description="Helical" evidence="11">
    <location>
        <begin position="35"/>
        <end position="54"/>
    </location>
</feature>
<evidence type="ECO:0000256" key="5">
    <source>
        <dbReference type="ARBA" id="ARBA00022964"/>
    </source>
</evidence>
<dbReference type="PANTHER" id="PTHR11056:SF0">
    <property type="entry name" value="HOMOGENTISATE 1,2-DIOXYGENASE"/>
    <property type="match status" value="1"/>
</dbReference>
<keyword evidence="14" id="KW-1185">Reference proteome</keyword>
<protein>
    <recommendedName>
        <fullName evidence="3">Homogentisate 1,2-dioxygenase</fullName>
        <ecNumber evidence="2">1.13.11.5</ecNumber>
    </recommendedName>
    <alternativeName>
        <fullName evidence="8">Homogentisate oxygenase</fullName>
    </alternativeName>
    <alternativeName>
        <fullName evidence="9">Homogentisic acid oxidase</fullName>
    </alternativeName>
    <alternativeName>
        <fullName evidence="10">Homogentisicase</fullName>
    </alternativeName>
</protein>
<comment type="pathway">
    <text evidence="1">Amino-acid degradation; L-phenylalanine degradation; acetoacetate and fumarate from L-phenylalanine: step 4/6.</text>
</comment>
<evidence type="ECO:0000256" key="10">
    <source>
        <dbReference type="ARBA" id="ARBA00033225"/>
    </source>
</evidence>
<dbReference type="Proteomes" id="UP001235939">
    <property type="component" value="Chromosome 01"/>
</dbReference>
<evidence type="ECO:0000256" key="3">
    <source>
        <dbReference type="ARBA" id="ARBA00018757"/>
    </source>
</evidence>
<keyword evidence="11" id="KW-0812">Transmembrane</keyword>
<dbReference type="SUPFAM" id="SSF51182">
    <property type="entry name" value="RmlC-like cupins"/>
    <property type="match status" value="1"/>
</dbReference>
<evidence type="ECO:0000313" key="14">
    <source>
        <dbReference type="Proteomes" id="UP001235939"/>
    </source>
</evidence>
<evidence type="ECO:0000256" key="1">
    <source>
        <dbReference type="ARBA" id="ARBA00004704"/>
    </source>
</evidence>
<evidence type="ECO:0000256" key="2">
    <source>
        <dbReference type="ARBA" id="ARBA00013127"/>
    </source>
</evidence>
<dbReference type="InterPro" id="IPR011051">
    <property type="entry name" value="RmlC_Cupin_sf"/>
</dbReference>
<organism evidence="13 14">
    <name type="scientific">Cordylochernes scorpioides</name>
    <dbReference type="NCBI Taxonomy" id="51811"/>
    <lineage>
        <taxon>Eukaryota</taxon>
        <taxon>Metazoa</taxon>
        <taxon>Ecdysozoa</taxon>
        <taxon>Arthropoda</taxon>
        <taxon>Chelicerata</taxon>
        <taxon>Arachnida</taxon>
        <taxon>Pseudoscorpiones</taxon>
        <taxon>Cheliferoidea</taxon>
        <taxon>Chernetidae</taxon>
        <taxon>Cordylochernes</taxon>
    </lineage>
</organism>
<proteinExistence type="predicted"/>
<evidence type="ECO:0000256" key="6">
    <source>
        <dbReference type="ARBA" id="ARBA00023002"/>
    </source>
</evidence>